<dbReference type="Proteomes" id="UP000563094">
    <property type="component" value="Unassembled WGS sequence"/>
</dbReference>
<protein>
    <submittedName>
        <fullName evidence="1">Uncharacterized protein</fullName>
    </submittedName>
</protein>
<reference evidence="1 2" key="1">
    <citation type="submission" date="2020-08" db="EMBL/GenBank/DDBJ databases">
        <title>Genomic Encyclopedia of Type Strains, Phase IV (KMG-IV): sequencing the most valuable type-strain genomes for metagenomic binning, comparative biology and taxonomic classification.</title>
        <authorList>
            <person name="Goeker M."/>
        </authorList>
    </citation>
    <scope>NUCLEOTIDE SEQUENCE [LARGE SCALE GENOMIC DNA]</scope>
    <source>
        <strain evidence="1 2">DSM 29854</strain>
    </source>
</reference>
<comment type="caution">
    <text evidence="1">The sequence shown here is derived from an EMBL/GenBank/DDBJ whole genome shotgun (WGS) entry which is preliminary data.</text>
</comment>
<sequence>MQPIEGATAKLLINGKVIPITNCYPIKELAGKVSFETSFQLEEVRFYIVRKNRPVKAVTLEGGANLETFDLSKWAEGTAEAGDRIAMQIMGGNQEASASLNLCDK</sequence>
<proteinExistence type="predicted"/>
<accession>A0A839GR90</accession>
<name>A0A839GR90_9BACT</name>
<gene>
    <name evidence="1" type="ORF">FHS90_004104</name>
</gene>
<keyword evidence="2" id="KW-1185">Reference proteome</keyword>
<organism evidence="1 2">
    <name type="scientific">Rufibacter quisquiliarum</name>
    <dbReference type="NCBI Taxonomy" id="1549639"/>
    <lineage>
        <taxon>Bacteria</taxon>
        <taxon>Pseudomonadati</taxon>
        <taxon>Bacteroidota</taxon>
        <taxon>Cytophagia</taxon>
        <taxon>Cytophagales</taxon>
        <taxon>Hymenobacteraceae</taxon>
        <taxon>Rufibacter</taxon>
    </lineage>
</organism>
<evidence type="ECO:0000313" key="1">
    <source>
        <dbReference type="EMBL" id="MBA9079369.1"/>
    </source>
</evidence>
<dbReference type="AlphaFoldDB" id="A0A839GR90"/>
<dbReference type="EMBL" id="JACJIQ010000021">
    <property type="protein sequence ID" value="MBA9079369.1"/>
    <property type="molecule type" value="Genomic_DNA"/>
</dbReference>
<evidence type="ECO:0000313" key="2">
    <source>
        <dbReference type="Proteomes" id="UP000563094"/>
    </source>
</evidence>